<name>A0A1U9K4R5_9BACL</name>
<dbReference type="AlphaFoldDB" id="A0A1U9K4R5"/>
<dbReference type="KEGG" id="ntr:B0W44_03755"/>
<dbReference type="Gene3D" id="3.40.190.10">
    <property type="entry name" value="Periplasmic binding protein-like II"/>
    <property type="match status" value="2"/>
</dbReference>
<dbReference type="OrthoDB" id="94797at2"/>
<dbReference type="InterPro" id="IPR006059">
    <property type="entry name" value="SBP"/>
</dbReference>
<proteinExistence type="predicted"/>
<sequence>MKKFVSILLTCSLLFVGVLSGCSSTNDTQSNDDTNGEGNESDSKTLTMSIFSGGHGEEIWQKTIDMFEEQHPDVKVEAEFSPQNHETLRLNFIEGNPPDLYFANASMFDNYQLINDGLLTPLDSLLDSEAPKGDGKFKDMFITSILEGLEVDDSLYLMPFDVLVFGQFYNKALYEENGWEIPSNFEEYLATAEKMKSKGIDPFTYPGVYPVYLSWALVPTIGSIGGDEVLSKIENIEEGAWKDPAVIEALERLVTLRDNGYIQDGVLAFDHTQAQMEFANNRAANVVTGTWLENEMEGNWPEGFELTFLGNPWNKSDEEEYVAIATSVLGVPKDAQNPELAMEFMKLMYSDENMKAWAEEVGVVRPIIETDAYSEFLPASVLQAVESLNDPNISTHVQLFTDKYPELTNEMGDHLNALIAGNISIDEFTDKMEEATKKARDAEQNG</sequence>
<dbReference type="SUPFAM" id="SSF53850">
    <property type="entry name" value="Periplasmic binding protein-like II"/>
    <property type="match status" value="1"/>
</dbReference>
<evidence type="ECO:0000256" key="1">
    <source>
        <dbReference type="SAM" id="MobiDB-lite"/>
    </source>
</evidence>
<dbReference type="PROSITE" id="PS51257">
    <property type="entry name" value="PROKAR_LIPOPROTEIN"/>
    <property type="match status" value="1"/>
</dbReference>
<feature type="signal peptide" evidence="2">
    <location>
        <begin position="1"/>
        <end position="20"/>
    </location>
</feature>
<evidence type="ECO:0000256" key="2">
    <source>
        <dbReference type="SAM" id="SignalP"/>
    </source>
</evidence>
<reference evidence="3 4" key="1">
    <citation type="journal article" date="2015" name="Int. J. Syst. Evol. Microbiol.">
        <title>Novibacillus thermophilus gen. nov., sp. nov., a Gram-staining-negative and moderately thermophilic member of the family Thermoactinomycetaceae.</title>
        <authorList>
            <person name="Yang G."/>
            <person name="Chen J."/>
            <person name="Zhou S."/>
        </authorList>
    </citation>
    <scope>NUCLEOTIDE SEQUENCE [LARGE SCALE GENOMIC DNA]</scope>
    <source>
        <strain evidence="3 4">SG-1</strain>
    </source>
</reference>
<feature type="region of interest" description="Disordered" evidence="1">
    <location>
        <begin position="25"/>
        <end position="45"/>
    </location>
</feature>
<dbReference type="PANTHER" id="PTHR43649:SF12">
    <property type="entry name" value="DIACETYLCHITOBIOSE BINDING PROTEIN DASA"/>
    <property type="match status" value="1"/>
</dbReference>
<keyword evidence="2" id="KW-0732">Signal</keyword>
<keyword evidence="4" id="KW-1185">Reference proteome</keyword>
<dbReference type="Proteomes" id="UP000188603">
    <property type="component" value="Chromosome"/>
</dbReference>
<dbReference type="EMBL" id="CP019699">
    <property type="protein sequence ID" value="AQS55016.1"/>
    <property type="molecule type" value="Genomic_DNA"/>
</dbReference>
<dbReference type="RefSeq" id="WP_077718836.1">
    <property type="nucleotide sequence ID" value="NZ_CP019699.1"/>
</dbReference>
<organism evidence="3 4">
    <name type="scientific">Novibacillus thermophilus</name>
    <dbReference type="NCBI Taxonomy" id="1471761"/>
    <lineage>
        <taxon>Bacteria</taxon>
        <taxon>Bacillati</taxon>
        <taxon>Bacillota</taxon>
        <taxon>Bacilli</taxon>
        <taxon>Bacillales</taxon>
        <taxon>Thermoactinomycetaceae</taxon>
        <taxon>Novibacillus</taxon>
    </lineage>
</organism>
<accession>A0A1U9K4R5</accession>
<dbReference type="STRING" id="1471761.B0W44_03755"/>
<feature type="chain" id="PRO_5039583793" description="ABC transporter substrate-binding protein" evidence="2">
    <location>
        <begin position="21"/>
        <end position="446"/>
    </location>
</feature>
<evidence type="ECO:0008006" key="5">
    <source>
        <dbReference type="Google" id="ProtNLM"/>
    </source>
</evidence>
<dbReference type="InterPro" id="IPR050490">
    <property type="entry name" value="Bact_solute-bd_prot1"/>
</dbReference>
<dbReference type="PANTHER" id="PTHR43649">
    <property type="entry name" value="ARABINOSE-BINDING PROTEIN-RELATED"/>
    <property type="match status" value="1"/>
</dbReference>
<protein>
    <recommendedName>
        <fullName evidence="5">ABC transporter substrate-binding protein</fullName>
    </recommendedName>
</protein>
<dbReference type="Pfam" id="PF01547">
    <property type="entry name" value="SBP_bac_1"/>
    <property type="match status" value="1"/>
</dbReference>
<gene>
    <name evidence="3" type="ORF">B0W44_03755</name>
</gene>
<evidence type="ECO:0000313" key="4">
    <source>
        <dbReference type="Proteomes" id="UP000188603"/>
    </source>
</evidence>
<evidence type="ECO:0000313" key="3">
    <source>
        <dbReference type="EMBL" id="AQS55016.1"/>
    </source>
</evidence>